<sequence length="87" mass="9845">MLLPKVFVAKLSVQLWDSSCLSVVSSEICCQLNPSGVRFARDSRALYQLRFPSQLTLELWLIHHSEASKPIEARVNTSYLFSFCPAI</sequence>
<protein>
    <recommendedName>
        <fullName evidence="3">Secreted protein</fullName>
    </recommendedName>
</protein>
<keyword evidence="2" id="KW-1185">Reference proteome</keyword>
<dbReference type="EMBL" id="BPLR01000701">
    <property type="protein sequence ID" value="GIY96786.1"/>
    <property type="molecule type" value="Genomic_DNA"/>
</dbReference>
<dbReference type="AlphaFoldDB" id="A0AAV4XNQ5"/>
<dbReference type="Proteomes" id="UP001054945">
    <property type="component" value="Unassembled WGS sequence"/>
</dbReference>
<reference evidence="1 2" key="1">
    <citation type="submission" date="2021-06" db="EMBL/GenBank/DDBJ databases">
        <title>Caerostris extrusa draft genome.</title>
        <authorList>
            <person name="Kono N."/>
            <person name="Arakawa K."/>
        </authorList>
    </citation>
    <scope>NUCLEOTIDE SEQUENCE [LARGE SCALE GENOMIC DNA]</scope>
</reference>
<organism evidence="1 2">
    <name type="scientific">Caerostris extrusa</name>
    <name type="common">Bark spider</name>
    <name type="synonym">Caerostris bankana</name>
    <dbReference type="NCBI Taxonomy" id="172846"/>
    <lineage>
        <taxon>Eukaryota</taxon>
        <taxon>Metazoa</taxon>
        <taxon>Ecdysozoa</taxon>
        <taxon>Arthropoda</taxon>
        <taxon>Chelicerata</taxon>
        <taxon>Arachnida</taxon>
        <taxon>Araneae</taxon>
        <taxon>Araneomorphae</taxon>
        <taxon>Entelegynae</taxon>
        <taxon>Araneoidea</taxon>
        <taxon>Araneidae</taxon>
        <taxon>Caerostris</taxon>
    </lineage>
</organism>
<proteinExistence type="predicted"/>
<name>A0AAV4XNQ5_CAEEX</name>
<comment type="caution">
    <text evidence="1">The sequence shown here is derived from an EMBL/GenBank/DDBJ whole genome shotgun (WGS) entry which is preliminary data.</text>
</comment>
<gene>
    <name evidence="1" type="ORF">CEXT_503981</name>
</gene>
<evidence type="ECO:0008006" key="3">
    <source>
        <dbReference type="Google" id="ProtNLM"/>
    </source>
</evidence>
<accession>A0AAV4XNQ5</accession>
<evidence type="ECO:0000313" key="1">
    <source>
        <dbReference type="EMBL" id="GIY96786.1"/>
    </source>
</evidence>
<evidence type="ECO:0000313" key="2">
    <source>
        <dbReference type="Proteomes" id="UP001054945"/>
    </source>
</evidence>